<evidence type="ECO:0000256" key="1">
    <source>
        <dbReference type="SAM" id="MobiDB-lite"/>
    </source>
</evidence>
<sequence>KNIKPKMRRRNREDSMSDDEFESLSVNDAPTHDWDSLSAFESLPKELVWKIMDFVPEAVFDMRMTSWMLRSRVDEYACQVTRLIDSELVLRKVSSQSRESFFSGTLIASKSQSRLFELRLQLRKPHRNFNKRIKRINQRRSFGSIRPNEYEYRFELDSFFDEASSIQYLRECLGMQIKKAKLVFEIDGDQPTVVSKLFEGVQIRKLELRVDNLSDNVA</sequence>
<proteinExistence type="predicted"/>
<evidence type="ECO:0000313" key="3">
    <source>
        <dbReference type="Proteomes" id="UP001432027"/>
    </source>
</evidence>
<dbReference type="AlphaFoldDB" id="A0AAV5TEI6"/>
<comment type="caution">
    <text evidence="2">The sequence shown here is derived from an EMBL/GenBank/DDBJ whole genome shotgun (WGS) entry which is preliminary data.</text>
</comment>
<feature type="non-terminal residue" evidence="2">
    <location>
        <position position="218"/>
    </location>
</feature>
<reference evidence="2" key="1">
    <citation type="submission" date="2023-10" db="EMBL/GenBank/DDBJ databases">
        <title>Genome assembly of Pristionchus species.</title>
        <authorList>
            <person name="Yoshida K."/>
            <person name="Sommer R.J."/>
        </authorList>
    </citation>
    <scope>NUCLEOTIDE SEQUENCE</scope>
    <source>
        <strain evidence="2">RS0144</strain>
    </source>
</reference>
<feature type="region of interest" description="Disordered" evidence="1">
    <location>
        <begin position="1"/>
        <end position="22"/>
    </location>
</feature>
<organism evidence="2 3">
    <name type="scientific">Pristionchus entomophagus</name>
    <dbReference type="NCBI Taxonomy" id="358040"/>
    <lineage>
        <taxon>Eukaryota</taxon>
        <taxon>Metazoa</taxon>
        <taxon>Ecdysozoa</taxon>
        <taxon>Nematoda</taxon>
        <taxon>Chromadorea</taxon>
        <taxon>Rhabditida</taxon>
        <taxon>Rhabditina</taxon>
        <taxon>Diplogasteromorpha</taxon>
        <taxon>Diplogasteroidea</taxon>
        <taxon>Neodiplogasteridae</taxon>
        <taxon>Pristionchus</taxon>
    </lineage>
</organism>
<accession>A0AAV5TEI6</accession>
<protein>
    <recommendedName>
        <fullName evidence="4">F-box domain-containing protein</fullName>
    </recommendedName>
</protein>
<gene>
    <name evidence="2" type="ORF">PENTCL1PPCAC_15692</name>
</gene>
<feature type="compositionally biased region" description="Basic residues" evidence="1">
    <location>
        <begin position="1"/>
        <end position="10"/>
    </location>
</feature>
<evidence type="ECO:0000313" key="2">
    <source>
        <dbReference type="EMBL" id="GMS93517.1"/>
    </source>
</evidence>
<name>A0AAV5TEI6_9BILA</name>
<dbReference type="Proteomes" id="UP001432027">
    <property type="component" value="Unassembled WGS sequence"/>
</dbReference>
<keyword evidence="3" id="KW-1185">Reference proteome</keyword>
<feature type="non-terminal residue" evidence="2">
    <location>
        <position position="1"/>
    </location>
</feature>
<dbReference type="EMBL" id="BTSX01000004">
    <property type="protein sequence ID" value="GMS93517.1"/>
    <property type="molecule type" value="Genomic_DNA"/>
</dbReference>
<evidence type="ECO:0008006" key="4">
    <source>
        <dbReference type="Google" id="ProtNLM"/>
    </source>
</evidence>